<protein>
    <submittedName>
        <fullName evidence="4">Adenylate cyclase</fullName>
    </submittedName>
</protein>
<dbReference type="Gene3D" id="3.30.70.1230">
    <property type="entry name" value="Nucleotide cyclase"/>
    <property type="match status" value="1"/>
</dbReference>
<evidence type="ECO:0000259" key="2">
    <source>
        <dbReference type="PROSITE" id="PS50125"/>
    </source>
</evidence>
<dbReference type="InterPro" id="IPR001054">
    <property type="entry name" value="A/G_cyclase"/>
</dbReference>
<name>A0A367ZKC0_9BACT</name>
<gene>
    <name evidence="4" type="ORF">OZSIB_1295</name>
</gene>
<feature type="transmembrane region" description="Helical" evidence="1">
    <location>
        <begin position="351"/>
        <end position="373"/>
    </location>
</feature>
<accession>A0A367ZKC0</accession>
<dbReference type="SUPFAM" id="SSF55073">
    <property type="entry name" value="Nucleotide cyclase"/>
    <property type="match status" value="1"/>
</dbReference>
<dbReference type="InterPro" id="IPR029787">
    <property type="entry name" value="Nucleotide_cyclase"/>
</dbReference>
<dbReference type="Gene3D" id="6.10.340.10">
    <property type="match status" value="1"/>
</dbReference>
<dbReference type="Pfam" id="PF00211">
    <property type="entry name" value="Guanylate_cyc"/>
    <property type="match status" value="1"/>
</dbReference>
<dbReference type="AlphaFoldDB" id="A0A367ZKC0"/>
<organism evidence="4 5">
    <name type="scientific">Candidatus Ozemobacter sibiricus</name>
    <dbReference type="NCBI Taxonomy" id="2268124"/>
    <lineage>
        <taxon>Bacteria</taxon>
        <taxon>Candidatus Ozemobacteria</taxon>
        <taxon>Candidatus Ozemobacterales</taxon>
        <taxon>Candidatus Ozemobacteraceae</taxon>
        <taxon>Candidatus Ozemobacter</taxon>
    </lineage>
</organism>
<feature type="domain" description="HAMP" evidence="3">
    <location>
        <begin position="697"/>
        <end position="749"/>
    </location>
</feature>
<keyword evidence="1" id="KW-1133">Transmembrane helix</keyword>
<dbReference type="PROSITE" id="PS50885">
    <property type="entry name" value="HAMP"/>
    <property type="match status" value="1"/>
</dbReference>
<evidence type="ECO:0000259" key="3">
    <source>
        <dbReference type="PROSITE" id="PS50885"/>
    </source>
</evidence>
<dbReference type="GO" id="GO:0004016">
    <property type="term" value="F:adenylate cyclase activity"/>
    <property type="evidence" value="ECO:0007669"/>
    <property type="project" value="UniProtKB-ARBA"/>
</dbReference>
<dbReference type="GO" id="GO:0016020">
    <property type="term" value="C:membrane"/>
    <property type="evidence" value="ECO:0007669"/>
    <property type="project" value="InterPro"/>
</dbReference>
<dbReference type="SMART" id="SM00044">
    <property type="entry name" value="CYCc"/>
    <property type="match status" value="1"/>
</dbReference>
<feature type="transmembrane region" description="Helical" evidence="1">
    <location>
        <begin position="323"/>
        <end position="344"/>
    </location>
</feature>
<dbReference type="PANTHER" id="PTHR43081">
    <property type="entry name" value="ADENYLATE CYCLASE, TERMINAL-DIFFERENTIATION SPECIFIC-RELATED"/>
    <property type="match status" value="1"/>
</dbReference>
<evidence type="ECO:0000313" key="5">
    <source>
        <dbReference type="Proteomes" id="UP000252355"/>
    </source>
</evidence>
<dbReference type="PANTHER" id="PTHR43081:SF1">
    <property type="entry name" value="ADENYLATE CYCLASE, TERMINAL-DIFFERENTIATION SPECIFIC"/>
    <property type="match status" value="1"/>
</dbReference>
<sequence length="957" mass="106749">MRRVVLLLAGILLLVLLWVLLGALESWFAAEREERAFRAWESRARQQIGQIQAHARIERQHERIVQRFRDRLSDLLAHLGPRRLAGALVERAARLSFPRDLSWPTVYLFRAEPGTRKWRMVRGVGLASQGAVLLEPVMAGVWQAHQGQVASADAQRKCRGVFGDYLTTEVLGRHGIGRVLAGTFRGEPAWIYWNTLRYRHRVAGLLLVILPRQPDLPVEAELRSLLAHWRPRGALPLFRRWFLPPGQRQVILHPRLARWPAFQNDLPGLEQRLSALPPGVAGRIGRWWAIRQGLGPDRPFEVCLLARGPRWPPVLAGHLRRGVGWLLLAAGLAVGGALAGGWTWPVVRLRAGFLLILGLLAGVPLVLGAVYSVERVPAATERRLAVAREEVDRFFRRLDAAGEHRKNQYRKVMERQLTDWQANWSSRPPRDFLSRAVAAYRAAELPFQGIFVFDQAGTILHALSRDLAPEATRAVVDHLQDWAIGGFSELRDQARSLGILSAIPLRTRMFKYLVQTLNPDRGLGAMILWQLGQAEAVSLEGTRFYKIHTALVREGRLQAFIFVIWRAEADFRRFLTQALAERNARGEPHTCAAVQFERGALVPVAPHPRAGFWRTAAGRTLWQAFEGYLTRRAALAGTRRGFHLTVQPSLTAPTILFGAVAPADPFRDASRWEGMLDLVGLSLLGLAVVGLGGATIRRFLDPLRCLADSLWAASRGDLRQAPELGVTREFADLSATFQEMMEGLRERRHLSRFVSGALAADPLARASDGANSRRWYGTVLVSDIRRFTTLSESYPATEVMAMLNGHFDALAQEVQSRGGTIDKFIGDALVAVFFAQDEADRSHRRRAVETAVAMRERGRAIQEARRAAGKFPYDFGIGLASGELIGLTIGRSLQRWEHQVFGEAVRRAEVLEGLSKQARHTGIIADGAIAEETPEFGWVQLSAQNAWEMTGLPGGRS</sequence>
<dbReference type="CDD" id="cd07302">
    <property type="entry name" value="CHD"/>
    <property type="match status" value="1"/>
</dbReference>
<reference evidence="4 5" key="1">
    <citation type="submission" date="2018-05" db="EMBL/GenBank/DDBJ databases">
        <title>A metagenomic window into the 2 km-deep terrestrial subsurface aquifer revealed taxonomically and functionally diverse microbial community comprising novel uncultured bacterial lineages.</title>
        <authorList>
            <person name="Kadnikov V.V."/>
            <person name="Mardanov A.V."/>
            <person name="Beletsky A.V."/>
            <person name="Banks D."/>
            <person name="Pimenov N.V."/>
            <person name="Frank Y.A."/>
            <person name="Karnachuk O.V."/>
            <person name="Ravin N.V."/>
        </authorList>
    </citation>
    <scope>NUCLEOTIDE SEQUENCE [LARGE SCALE GENOMIC DNA]</scope>
    <source>
        <strain evidence="4">BY5</strain>
    </source>
</reference>
<dbReference type="EMBL" id="QOQW01000021">
    <property type="protein sequence ID" value="RCK78573.1"/>
    <property type="molecule type" value="Genomic_DNA"/>
</dbReference>
<dbReference type="PROSITE" id="PS50125">
    <property type="entry name" value="GUANYLATE_CYCLASE_2"/>
    <property type="match status" value="1"/>
</dbReference>
<feature type="domain" description="Guanylate cyclase" evidence="2">
    <location>
        <begin position="778"/>
        <end position="912"/>
    </location>
</feature>
<dbReference type="InterPro" id="IPR050697">
    <property type="entry name" value="Adenylyl/Guanylyl_Cyclase_3/4"/>
</dbReference>
<dbReference type="Proteomes" id="UP000252355">
    <property type="component" value="Unassembled WGS sequence"/>
</dbReference>
<keyword evidence="1" id="KW-0812">Transmembrane</keyword>
<comment type="caution">
    <text evidence="4">The sequence shown here is derived from an EMBL/GenBank/DDBJ whole genome shotgun (WGS) entry which is preliminary data.</text>
</comment>
<evidence type="ECO:0000256" key="1">
    <source>
        <dbReference type="SAM" id="Phobius"/>
    </source>
</evidence>
<keyword evidence="1" id="KW-0472">Membrane</keyword>
<dbReference type="SMART" id="SM00304">
    <property type="entry name" value="HAMP"/>
    <property type="match status" value="1"/>
</dbReference>
<dbReference type="GO" id="GO:0009190">
    <property type="term" value="P:cyclic nucleotide biosynthetic process"/>
    <property type="evidence" value="ECO:0007669"/>
    <property type="project" value="InterPro"/>
</dbReference>
<proteinExistence type="predicted"/>
<dbReference type="GO" id="GO:0035556">
    <property type="term" value="P:intracellular signal transduction"/>
    <property type="evidence" value="ECO:0007669"/>
    <property type="project" value="InterPro"/>
</dbReference>
<evidence type="ECO:0000313" key="4">
    <source>
        <dbReference type="EMBL" id="RCK78573.1"/>
    </source>
</evidence>
<dbReference type="InterPro" id="IPR003660">
    <property type="entry name" value="HAMP_dom"/>
</dbReference>